<dbReference type="Proteomes" id="UP000633365">
    <property type="component" value="Unassembled WGS sequence"/>
</dbReference>
<organism evidence="2 3">
    <name type="scientific">Ruminococcus difficilis</name>
    <dbReference type="NCBI Taxonomy" id="2763069"/>
    <lineage>
        <taxon>Bacteria</taxon>
        <taxon>Bacillati</taxon>
        <taxon>Bacillota</taxon>
        <taxon>Clostridia</taxon>
        <taxon>Eubacteriales</taxon>
        <taxon>Oscillospiraceae</taxon>
        <taxon>Ruminococcus</taxon>
    </lineage>
</organism>
<evidence type="ECO:0000313" key="2">
    <source>
        <dbReference type="EMBL" id="MBK6089615.1"/>
    </source>
</evidence>
<keyword evidence="1" id="KW-1133">Transmembrane helix</keyword>
<evidence type="ECO:0000313" key="3">
    <source>
        <dbReference type="Proteomes" id="UP000633365"/>
    </source>
</evidence>
<protein>
    <submittedName>
        <fullName evidence="2">DUF2975 domain-containing protein</fullName>
    </submittedName>
</protein>
<gene>
    <name evidence="2" type="ORF">JKK62_13360</name>
</gene>
<feature type="transmembrane region" description="Helical" evidence="1">
    <location>
        <begin position="52"/>
        <end position="72"/>
    </location>
</feature>
<accession>A0A934WTE8</accession>
<dbReference type="Pfam" id="PF11188">
    <property type="entry name" value="DUF2975"/>
    <property type="match status" value="1"/>
</dbReference>
<dbReference type="InterPro" id="IPR021354">
    <property type="entry name" value="DUF2975"/>
</dbReference>
<feature type="transmembrane region" description="Helical" evidence="1">
    <location>
        <begin position="12"/>
        <end position="32"/>
    </location>
</feature>
<dbReference type="RefSeq" id="WP_201428324.1">
    <property type="nucleotide sequence ID" value="NZ_JAEQMG010000145.1"/>
</dbReference>
<proteinExistence type="predicted"/>
<comment type="caution">
    <text evidence="2">The sequence shown here is derived from an EMBL/GenBank/DDBJ whole genome shotgun (WGS) entry which is preliminary data.</text>
</comment>
<dbReference type="AlphaFoldDB" id="A0A934WTE8"/>
<keyword evidence="3" id="KW-1185">Reference proteome</keyword>
<evidence type="ECO:0000256" key="1">
    <source>
        <dbReference type="SAM" id="Phobius"/>
    </source>
</evidence>
<feature type="transmembrane region" description="Helical" evidence="1">
    <location>
        <begin position="119"/>
        <end position="141"/>
    </location>
</feature>
<keyword evidence="1" id="KW-0812">Transmembrane</keyword>
<keyword evidence="1" id="KW-0472">Membrane</keyword>
<reference evidence="2" key="1">
    <citation type="submission" date="2021-01" db="EMBL/GenBank/DDBJ databases">
        <title>Genome public.</title>
        <authorList>
            <person name="Liu C."/>
            <person name="Sun Q."/>
        </authorList>
    </citation>
    <scope>NUCLEOTIDE SEQUENCE</scope>
    <source>
        <strain evidence="2">M6</strain>
    </source>
</reference>
<dbReference type="EMBL" id="JAEQMG010000145">
    <property type="protein sequence ID" value="MBK6089615.1"/>
    <property type="molecule type" value="Genomic_DNA"/>
</dbReference>
<name>A0A934WTE8_9FIRM</name>
<feature type="transmembrane region" description="Helical" evidence="1">
    <location>
        <begin position="92"/>
        <end position="113"/>
    </location>
</feature>
<sequence length="159" mass="17131">MKLKTLSIWIKAVLLGFAVCGAGILGFAVPSIAKSLVAAYPEFASAYIPWTIFLWIAAVPCFIVLVLGWRIASNIARDNAFSLANAKLLKAIAILSAVDAVYFFIGNIVLLLLNMNHPGLVMMSLVVVFIGIAICVASFALSHLTSRAADIEDENRYTI</sequence>